<dbReference type="EMBL" id="AWWV01006429">
    <property type="protein sequence ID" value="OMP01454.1"/>
    <property type="molecule type" value="Genomic_DNA"/>
</dbReference>
<protein>
    <submittedName>
        <fullName evidence="2">Uncharacterized protein</fullName>
    </submittedName>
</protein>
<organism evidence="2 3">
    <name type="scientific">Corchorus capsularis</name>
    <name type="common">Jute</name>
    <dbReference type="NCBI Taxonomy" id="210143"/>
    <lineage>
        <taxon>Eukaryota</taxon>
        <taxon>Viridiplantae</taxon>
        <taxon>Streptophyta</taxon>
        <taxon>Embryophyta</taxon>
        <taxon>Tracheophyta</taxon>
        <taxon>Spermatophyta</taxon>
        <taxon>Magnoliopsida</taxon>
        <taxon>eudicotyledons</taxon>
        <taxon>Gunneridae</taxon>
        <taxon>Pentapetalae</taxon>
        <taxon>rosids</taxon>
        <taxon>malvids</taxon>
        <taxon>Malvales</taxon>
        <taxon>Malvaceae</taxon>
        <taxon>Grewioideae</taxon>
        <taxon>Apeibeae</taxon>
        <taxon>Corchorus</taxon>
    </lineage>
</organism>
<accession>A0A1R3K2Z4</accession>
<reference evidence="2 3" key="1">
    <citation type="submission" date="2013-09" db="EMBL/GenBank/DDBJ databases">
        <title>Corchorus capsularis genome sequencing.</title>
        <authorList>
            <person name="Alam M."/>
            <person name="Haque M.S."/>
            <person name="Islam M.S."/>
            <person name="Emdad E.M."/>
            <person name="Islam M.M."/>
            <person name="Ahmed B."/>
            <person name="Halim A."/>
            <person name="Hossen Q.M.M."/>
            <person name="Hossain M.Z."/>
            <person name="Ahmed R."/>
            <person name="Khan M.M."/>
            <person name="Islam R."/>
            <person name="Rashid M.M."/>
            <person name="Khan S.A."/>
            <person name="Rahman M.S."/>
            <person name="Alam M."/>
        </authorList>
    </citation>
    <scope>NUCLEOTIDE SEQUENCE [LARGE SCALE GENOMIC DNA]</scope>
    <source>
        <strain evidence="3">cv. CVL-1</strain>
        <tissue evidence="2">Whole seedling</tissue>
    </source>
</reference>
<comment type="caution">
    <text evidence="2">The sequence shown here is derived from an EMBL/GenBank/DDBJ whole genome shotgun (WGS) entry which is preliminary data.</text>
</comment>
<dbReference type="Proteomes" id="UP000188268">
    <property type="component" value="Unassembled WGS sequence"/>
</dbReference>
<name>A0A1R3K2Z4_COCAP</name>
<evidence type="ECO:0000256" key="1">
    <source>
        <dbReference type="SAM" id="MobiDB-lite"/>
    </source>
</evidence>
<gene>
    <name evidence="2" type="ORF">CCACVL1_03093</name>
</gene>
<dbReference type="AlphaFoldDB" id="A0A1R3K2Z4"/>
<keyword evidence="3" id="KW-1185">Reference proteome</keyword>
<evidence type="ECO:0000313" key="2">
    <source>
        <dbReference type="EMBL" id="OMP01454.1"/>
    </source>
</evidence>
<feature type="compositionally biased region" description="Polar residues" evidence="1">
    <location>
        <begin position="1"/>
        <end position="12"/>
    </location>
</feature>
<dbReference type="Gramene" id="OMP01454">
    <property type="protein sequence ID" value="OMP01454"/>
    <property type="gene ID" value="CCACVL1_03093"/>
</dbReference>
<evidence type="ECO:0000313" key="3">
    <source>
        <dbReference type="Proteomes" id="UP000188268"/>
    </source>
</evidence>
<proteinExistence type="predicted"/>
<feature type="region of interest" description="Disordered" evidence="1">
    <location>
        <begin position="1"/>
        <end position="22"/>
    </location>
</feature>
<sequence>MVLQQDSQSQQSKHGKSIGFAG</sequence>